<sequence>MQIGINESENSTSLDHKLAPMLLFHYNYDMSLEESDDDQDNEESGDDEDVSDEDEFTEASDDEESMEETDDDETDASSNDNDDDTANDEGKEVNDTLLLYSISSKQLLANSKLNYLKDHFYWITPQGWLLMVHRDSHETFLWNPFTSQRISLPFDQDRFLRTNYTRCLLSCKPTDTNCVVLVLSLNDTVIWYCYPGGTQWFKHEYQSRRFHRHRGSVIGYMALLTVVGGKFYTGLGDSVITLDFSPNPKFDIIPIKAVQNPMYNFSRLYLLESSGELFSLFFYPPMTCPKRIAEIEVYKLDIQRRAWVKVYTLGDRAFFVNSTKCFGASVSAKEACLEENCIYFSRTGDKGLYVHSMERGTTAALNPGEDFLDNVAAEILMPAP</sequence>
<dbReference type="AlphaFoldDB" id="A0A0D3H5J9"/>
<evidence type="ECO:0000313" key="3">
    <source>
        <dbReference type="EnsemblPlants" id="OBART09G06390.1"/>
    </source>
</evidence>
<dbReference type="PaxDb" id="65489-OBART09G06390.1"/>
<dbReference type="PANTHER" id="PTHR33127:SF5">
    <property type="entry name" value="TRANSMEMBRANE PROTEIN"/>
    <property type="match status" value="1"/>
</dbReference>
<evidence type="ECO:0000259" key="2">
    <source>
        <dbReference type="Pfam" id="PF03478"/>
    </source>
</evidence>
<dbReference type="STRING" id="65489.A0A0D3H5J9"/>
<evidence type="ECO:0000313" key="4">
    <source>
        <dbReference type="Proteomes" id="UP000026960"/>
    </source>
</evidence>
<dbReference type="InterPro" id="IPR005174">
    <property type="entry name" value="KIB1-4_b-propeller"/>
</dbReference>
<evidence type="ECO:0000256" key="1">
    <source>
        <dbReference type="SAM" id="MobiDB-lite"/>
    </source>
</evidence>
<dbReference type="PANTHER" id="PTHR33127">
    <property type="entry name" value="TRANSMEMBRANE PROTEIN"/>
    <property type="match status" value="1"/>
</dbReference>
<protein>
    <recommendedName>
        <fullName evidence="2">KIB1-4 beta-propeller domain-containing protein</fullName>
    </recommendedName>
</protein>
<accession>A0A0D3H5J9</accession>
<proteinExistence type="predicted"/>
<dbReference type="eggNOG" id="ENOG502SSYC">
    <property type="taxonomic scope" value="Eukaryota"/>
</dbReference>
<dbReference type="Pfam" id="PF03478">
    <property type="entry name" value="Beta-prop_KIB1-4"/>
    <property type="match status" value="1"/>
</dbReference>
<keyword evidence="4" id="KW-1185">Reference proteome</keyword>
<dbReference type="EnsemblPlants" id="OBART09G06390.1">
    <property type="protein sequence ID" value="OBART09G06390.1"/>
    <property type="gene ID" value="OBART09G06390"/>
</dbReference>
<name>A0A0D3H5J9_9ORYZ</name>
<feature type="compositionally biased region" description="Acidic residues" evidence="1">
    <location>
        <begin position="31"/>
        <end position="87"/>
    </location>
</feature>
<dbReference type="SUPFAM" id="SSF50969">
    <property type="entry name" value="YVTN repeat-like/Quinoprotein amine dehydrogenase"/>
    <property type="match status" value="1"/>
</dbReference>
<reference evidence="3" key="2">
    <citation type="submission" date="2015-03" db="UniProtKB">
        <authorList>
            <consortium name="EnsemblPlants"/>
        </authorList>
    </citation>
    <scope>IDENTIFICATION</scope>
</reference>
<reference evidence="3" key="1">
    <citation type="journal article" date="2009" name="Rice">
        <title>De Novo Next Generation Sequencing of Plant Genomes.</title>
        <authorList>
            <person name="Rounsley S."/>
            <person name="Marri P.R."/>
            <person name="Yu Y."/>
            <person name="He R."/>
            <person name="Sisneros N."/>
            <person name="Goicoechea J.L."/>
            <person name="Lee S.J."/>
            <person name="Angelova A."/>
            <person name="Kudrna D."/>
            <person name="Luo M."/>
            <person name="Affourtit J."/>
            <person name="Desany B."/>
            <person name="Knight J."/>
            <person name="Niazi F."/>
            <person name="Egholm M."/>
            <person name="Wing R.A."/>
        </authorList>
    </citation>
    <scope>NUCLEOTIDE SEQUENCE [LARGE SCALE GENOMIC DNA]</scope>
    <source>
        <strain evidence="3">cv. IRGC 105608</strain>
    </source>
</reference>
<dbReference type="Gramene" id="OBART09G06390.1">
    <property type="protein sequence ID" value="OBART09G06390.1"/>
    <property type="gene ID" value="OBART09G06390"/>
</dbReference>
<dbReference type="HOGENOM" id="CLU_032864_4_1_1"/>
<dbReference type="Proteomes" id="UP000026960">
    <property type="component" value="Chromosome 9"/>
</dbReference>
<dbReference type="InterPro" id="IPR011044">
    <property type="entry name" value="Quino_amine_DH_bsu"/>
</dbReference>
<organism evidence="3">
    <name type="scientific">Oryza barthii</name>
    <dbReference type="NCBI Taxonomy" id="65489"/>
    <lineage>
        <taxon>Eukaryota</taxon>
        <taxon>Viridiplantae</taxon>
        <taxon>Streptophyta</taxon>
        <taxon>Embryophyta</taxon>
        <taxon>Tracheophyta</taxon>
        <taxon>Spermatophyta</taxon>
        <taxon>Magnoliopsida</taxon>
        <taxon>Liliopsida</taxon>
        <taxon>Poales</taxon>
        <taxon>Poaceae</taxon>
        <taxon>BOP clade</taxon>
        <taxon>Oryzoideae</taxon>
        <taxon>Oryzeae</taxon>
        <taxon>Oryzinae</taxon>
        <taxon>Oryza</taxon>
    </lineage>
</organism>
<feature type="domain" description="KIB1-4 beta-propeller" evidence="2">
    <location>
        <begin position="100"/>
        <end position="353"/>
    </location>
</feature>
<feature type="region of interest" description="Disordered" evidence="1">
    <location>
        <begin position="29"/>
        <end position="90"/>
    </location>
</feature>